<dbReference type="AlphaFoldDB" id="A0A6J4HND9"/>
<name>A0A6J4HND9_9BACT</name>
<evidence type="ECO:0000313" key="2">
    <source>
        <dbReference type="EMBL" id="CAA9228389.1"/>
    </source>
</evidence>
<sequence>MRGGHNTVSISPGRPLSHPARDHCVRRGTDFGQEESGRSEIWTTTRAERLAGTGQALLPGHLVQRPGPHPGRQRRRRARAGGCAACGKGIIGKSGRPVILPPARSRT</sequence>
<evidence type="ECO:0000256" key="1">
    <source>
        <dbReference type="SAM" id="MobiDB-lite"/>
    </source>
</evidence>
<organism evidence="2">
    <name type="scientific">uncultured Armatimonadetes bacterium</name>
    <dbReference type="NCBI Taxonomy" id="157466"/>
    <lineage>
        <taxon>Bacteria</taxon>
        <taxon>Bacillati</taxon>
        <taxon>Armatimonadota</taxon>
        <taxon>environmental samples</taxon>
    </lineage>
</organism>
<proteinExistence type="predicted"/>
<gene>
    <name evidence="2" type="ORF">AVDCRST_MAG63-966</name>
</gene>
<reference evidence="2" key="1">
    <citation type="submission" date="2020-02" db="EMBL/GenBank/DDBJ databases">
        <authorList>
            <person name="Meier V. D."/>
        </authorList>
    </citation>
    <scope>NUCLEOTIDE SEQUENCE</scope>
    <source>
        <strain evidence="2">AVDCRST_MAG63</strain>
    </source>
</reference>
<feature type="compositionally biased region" description="Basic and acidic residues" evidence="1">
    <location>
        <begin position="19"/>
        <end position="29"/>
    </location>
</feature>
<accession>A0A6J4HND9</accession>
<feature type="region of interest" description="Disordered" evidence="1">
    <location>
        <begin position="1"/>
        <end position="40"/>
    </location>
</feature>
<dbReference type="EMBL" id="CADCTO010000115">
    <property type="protein sequence ID" value="CAA9228389.1"/>
    <property type="molecule type" value="Genomic_DNA"/>
</dbReference>
<protein>
    <submittedName>
        <fullName evidence="2">Uncharacterized protein</fullName>
    </submittedName>
</protein>
<feature type="region of interest" description="Disordered" evidence="1">
    <location>
        <begin position="59"/>
        <end position="81"/>
    </location>
</feature>
<feature type="compositionally biased region" description="Polar residues" evidence="1">
    <location>
        <begin position="1"/>
        <end position="10"/>
    </location>
</feature>